<evidence type="ECO:0000313" key="3">
    <source>
        <dbReference type="Proteomes" id="UP000231136"/>
    </source>
</evidence>
<reference evidence="2 3" key="1">
    <citation type="submission" date="2017-09" db="EMBL/GenBank/DDBJ databases">
        <title>Depth-based differentiation of microbial function through sediment-hosted aquifers and enrichment of novel symbionts in the deep terrestrial subsurface.</title>
        <authorList>
            <person name="Probst A.J."/>
            <person name="Ladd B."/>
            <person name="Jarett J.K."/>
            <person name="Geller-Mcgrath D.E."/>
            <person name="Sieber C.M."/>
            <person name="Emerson J.B."/>
            <person name="Anantharaman K."/>
            <person name="Thomas B.C."/>
            <person name="Malmstrom R."/>
            <person name="Stieglmeier M."/>
            <person name="Klingl A."/>
            <person name="Woyke T."/>
            <person name="Ryan C.M."/>
            <person name="Banfield J.F."/>
        </authorList>
    </citation>
    <scope>NUCLEOTIDE SEQUENCE [LARGE SCALE GENOMIC DNA]</scope>
    <source>
        <strain evidence="2">CG22_combo_CG10-13_8_21_14_all_43_12</strain>
    </source>
</reference>
<organism evidence="2 3">
    <name type="scientific">Candidatus Collierbacteria bacterium CG22_combo_CG10-13_8_21_14_all_43_12</name>
    <dbReference type="NCBI Taxonomy" id="1974537"/>
    <lineage>
        <taxon>Bacteria</taxon>
        <taxon>Candidatus Collieribacteriota</taxon>
    </lineage>
</organism>
<dbReference type="InterPro" id="IPR006674">
    <property type="entry name" value="HD_domain"/>
</dbReference>
<dbReference type="Gene3D" id="1.10.3210.10">
    <property type="entry name" value="Hypothetical protein af1432"/>
    <property type="match status" value="1"/>
</dbReference>
<dbReference type="SMART" id="SM00471">
    <property type="entry name" value="HDc"/>
    <property type="match status" value="1"/>
</dbReference>
<dbReference type="InterPro" id="IPR003607">
    <property type="entry name" value="HD/PDEase_dom"/>
</dbReference>
<accession>A0A2H0DTQ8</accession>
<dbReference type="Proteomes" id="UP000231136">
    <property type="component" value="Unassembled WGS sequence"/>
</dbReference>
<name>A0A2H0DTQ8_9BACT</name>
<evidence type="ECO:0000313" key="2">
    <source>
        <dbReference type="EMBL" id="PIP85566.1"/>
    </source>
</evidence>
<dbReference type="AlphaFoldDB" id="A0A2H0DTQ8"/>
<dbReference type="CDD" id="cd00077">
    <property type="entry name" value="HDc"/>
    <property type="match status" value="1"/>
</dbReference>
<dbReference type="Pfam" id="PF01966">
    <property type="entry name" value="HD"/>
    <property type="match status" value="1"/>
</dbReference>
<evidence type="ECO:0000259" key="1">
    <source>
        <dbReference type="SMART" id="SM00471"/>
    </source>
</evidence>
<gene>
    <name evidence="2" type="ORF">COW83_03635</name>
</gene>
<dbReference type="EMBL" id="PCTR01000113">
    <property type="protein sequence ID" value="PIP85566.1"/>
    <property type="molecule type" value="Genomic_DNA"/>
</dbReference>
<dbReference type="SUPFAM" id="SSF109604">
    <property type="entry name" value="HD-domain/PDEase-like"/>
    <property type="match status" value="1"/>
</dbReference>
<protein>
    <recommendedName>
        <fullName evidence="1">HD/PDEase domain-containing protein</fullName>
    </recommendedName>
</protein>
<comment type="caution">
    <text evidence="2">The sequence shown here is derived from an EMBL/GenBank/DDBJ whole genome shotgun (WGS) entry which is preliminary data.</text>
</comment>
<sequence length="209" mass="24009">MIKKIKTKLRTELLNAFKNIEETGGGKEYRYFHGIHVANLTQKIIKNEKLEVDSDLLYITALFHDIGKVKAVDSKSLIDYSSKGNLEHDRISPDFIGRFIGNMVSKETLIKMSEIIQEKPTVNSSPECKVLRDADELCNFGNMQIWRMITDAALTKKSIPEAFKYWSDFGIQNLVDTSEKLFFNYTKTNAKKKLKVFVNYINNIKSEIA</sequence>
<feature type="domain" description="HD/PDEase" evidence="1">
    <location>
        <begin position="26"/>
        <end position="149"/>
    </location>
</feature>
<proteinExistence type="predicted"/>